<dbReference type="InterPro" id="IPR050099">
    <property type="entry name" value="SIS_GmhA/DiaA_subfam"/>
</dbReference>
<dbReference type="GO" id="GO:0008968">
    <property type="term" value="F:D-sedoheptulose 7-phosphate isomerase activity"/>
    <property type="evidence" value="ECO:0007669"/>
    <property type="project" value="UniProtKB-UniRule"/>
</dbReference>
<keyword evidence="5 9" id="KW-0479">Metal-binding</keyword>
<dbReference type="PROSITE" id="PS51464">
    <property type="entry name" value="SIS"/>
    <property type="match status" value="1"/>
</dbReference>
<gene>
    <name evidence="9" type="primary">gmhA</name>
    <name evidence="11" type="ORF">ENL70_05685</name>
</gene>
<evidence type="ECO:0000313" key="11">
    <source>
        <dbReference type="EMBL" id="HHI66019.1"/>
    </source>
</evidence>
<evidence type="ECO:0000256" key="9">
    <source>
        <dbReference type="HAMAP-Rule" id="MF_00067"/>
    </source>
</evidence>
<comment type="miscellaneous">
    <text evidence="9">The reaction produces a racemic mixture of D-glycero-alpha-D-manno-heptose 7-phosphate and D-glycero-beta-D-manno-heptose 7-phosphate.</text>
</comment>
<dbReference type="InterPro" id="IPR001347">
    <property type="entry name" value="SIS_dom"/>
</dbReference>
<dbReference type="InterPro" id="IPR046348">
    <property type="entry name" value="SIS_dom_sf"/>
</dbReference>
<dbReference type="InterPro" id="IPR035461">
    <property type="entry name" value="GmhA/DiaA"/>
</dbReference>
<comment type="function">
    <text evidence="9">Catalyzes the isomerization of sedoheptulose 7-phosphate in D-glycero-D-manno-heptose 7-phosphate.</text>
</comment>
<proteinExistence type="inferred from homology"/>
<protein>
    <recommendedName>
        <fullName evidence="9">Phosphoheptose isomerase</fullName>
        <ecNumber evidence="9">5.3.1.28</ecNumber>
    </recommendedName>
    <alternativeName>
        <fullName evidence="9">Sedoheptulose 7-phosphate isomerase</fullName>
    </alternativeName>
</protein>
<feature type="binding site" evidence="9">
    <location>
        <position position="66"/>
    </location>
    <ligand>
        <name>substrate</name>
    </ligand>
</feature>
<name>A0A7C5KCF2_9BACT</name>
<comment type="pathway">
    <text evidence="9">Carbohydrate biosynthesis; D-glycero-D-manno-heptose 7-phosphate biosynthesis; D-glycero-alpha-D-manno-heptose 7-phosphate and D-glycero-beta-D-manno-heptose 7-phosphate from sedoheptulose 7-phosphate: step 1/1.</text>
</comment>
<keyword evidence="4 9" id="KW-0963">Cytoplasm</keyword>
<feature type="binding site" evidence="9">
    <location>
        <begin position="121"/>
        <end position="123"/>
    </location>
    <ligand>
        <name>substrate</name>
    </ligand>
</feature>
<dbReference type="PANTHER" id="PTHR30390:SF6">
    <property type="entry name" value="DNAA INITIATOR-ASSOCIATING PROTEIN DIAA"/>
    <property type="match status" value="1"/>
</dbReference>
<comment type="catalytic activity">
    <reaction evidence="1 9">
        <text>2 D-sedoheptulose 7-phosphate = D-glycero-alpha-D-manno-heptose 7-phosphate + D-glycero-beta-D-manno-heptose 7-phosphate</text>
        <dbReference type="Rhea" id="RHEA:27489"/>
        <dbReference type="ChEBI" id="CHEBI:57483"/>
        <dbReference type="ChEBI" id="CHEBI:60203"/>
        <dbReference type="ChEBI" id="CHEBI:60204"/>
        <dbReference type="EC" id="5.3.1.28"/>
    </reaction>
</comment>
<dbReference type="CDD" id="cd05006">
    <property type="entry name" value="SIS_GmhA"/>
    <property type="match status" value="1"/>
</dbReference>
<dbReference type="EC" id="5.3.1.28" evidence="9"/>
<keyword evidence="6 9" id="KW-0862">Zinc</keyword>
<dbReference type="Pfam" id="PF13580">
    <property type="entry name" value="SIS_2"/>
    <property type="match status" value="1"/>
</dbReference>
<reference evidence="11" key="1">
    <citation type="journal article" date="2020" name="mSystems">
        <title>Genome- and Community-Level Interaction Insights into Carbon Utilization and Element Cycling Functions of Hydrothermarchaeota in Hydrothermal Sediment.</title>
        <authorList>
            <person name="Zhou Z."/>
            <person name="Liu Y."/>
            <person name="Xu W."/>
            <person name="Pan J."/>
            <person name="Luo Z.H."/>
            <person name="Li M."/>
        </authorList>
    </citation>
    <scope>NUCLEOTIDE SEQUENCE [LARGE SCALE GENOMIC DNA]</scope>
    <source>
        <strain evidence="11">SpSt-1019</strain>
    </source>
</reference>
<comment type="similarity">
    <text evidence="3 9">Belongs to the SIS family. GmhA subfamily.</text>
</comment>
<evidence type="ECO:0000256" key="8">
    <source>
        <dbReference type="ARBA" id="ARBA00023277"/>
    </source>
</evidence>
<feature type="domain" description="SIS" evidence="10">
    <location>
        <begin position="38"/>
        <end position="202"/>
    </location>
</feature>
<dbReference type="InterPro" id="IPR004515">
    <property type="entry name" value="Phosphoheptose_Isoase"/>
</dbReference>
<dbReference type="EMBL" id="DRUY01000188">
    <property type="protein sequence ID" value="HHI66019.1"/>
    <property type="molecule type" value="Genomic_DNA"/>
</dbReference>
<sequence>MISKEEIKRSISESIELKNKILSDDKVLEAIIMSCKMISAALKSGKKLLIAGNGGSAADSQHMAAEFVGRFLLDRMALRAIALTTDTSIITAISNDFGYENVFARQIEALGETGDVFLAISTSGNSKNLIKALRIAQLYRISTISLTGMSGNEMEKLSDICISVPSRKVPRIQECHIMIAHIICEMVEKNLATFSLNKLNNLVDKD</sequence>
<evidence type="ECO:0000259" key="10">
    <source>
        <dbReference type="PROSITE" id="PS51464"/>
    </source>
</evidence>
<keyword evidence="7 9" id="KW-0413">Isomerase</keyword>
<dbReference type="SUPFAM" id="SSF53697">
    <property type="entry name" value="SIS domain"/>
    <property type="match status" value="1"/>
</dbReference>
<evidence type="ECO:0000256" key="4">
    <source>
        <dbReference type="ARBA" id="ARBA00022490"/>
    </source>
</evidence>
<evidence type="ECO:0000256" key="1">
    <source>
        <dbReference type="ARBA" id="ARBA00000348"/>
    </source>
</evidence>
<dbReference type="GO" id="GO:0005975">
    <property type="term" value="P:carbohydrate metabolic process"/>
    <property type="evidence" value="ECO:0007669"/>
    <property type="project" value="UniProtKB-UniRule"/>
</dbReference>
<organism evidence="11">
    <name type="scientific">Thermodesulfobium narugense</name>
    <dbReference type="NCBI Taxonomy" id="184064"/>
    <lineage>
        <taxon>Bacteria</taxon>
        <taxon>Pseudomonadati</taxon>
        <taxon>Thermodesulfobiota</taxon>
        <taxon>Thermodesulfobiia</taxon>
        <taxon>Thermodesulfobiales</taxon>
        <taxon>Thermodesulfobiaceae</taxon>
        <taxon>Thermodesulfobium</taxon>
    </lineage>
</organism>
<keyword evidence="8 9" id="KW-0119">Carbohydrate metabolism</keyword>
<dbReference type="HAMAP" id="MF_00067">
    <property type="entry name" value="GmhA"/>
    <property type="match status" value="1"/>
</dbReference>
<feature type="binding site" evidence="9">
    <location>
        <position position="62"/>
    </location>
    <ligand>
        <name>Zn(2+)</name>
        <dbReference type="ChEBI" id="CHEBI:29105"/>
    </ligand>
</feature>
<dbReference type="UniPathway" id="UPA00041">
    <property type="reaction ID" value="UER00436"/>
</dbReference>
<comment type="subcellular location">
    <subcellularLocation>
        <location evidence="2 9">Cytoplasm</location>
    </subcellularLocation>
</comment>
<dbReference type="GO" id="GO:0097367">
    <property type="term" value="F:carbohydrate derivative binding"/>
    <property type="evidence" value="ECO:0007669"/>
    <property type="project" value="InterPro"/>
</dbReference>
<evidence type="ECO:0000256" key="7">
    <source>
        <dbReference type="ARBA" id="ARBA00023235"/>
    </source>
</evidence>
<feature type="binding site" evidence="9">
    <location>
        <begin position="95"/>
        <end position="96"/>
    </location>
    <ligand>
        <name>substrate</name>
    </ligand>
</feature>
<feature type="binding site" evidence="9">
    <location>
        <position position="181"/>
    </location>
    <ligand>
        <name>Zn(2+)</name>
        <dbReference type="ChEBI" id="CHEBI:29105"/>
    </ligand>
</feature>
<accession>A0A7C5KCF2</accession>
<dbReference type="Gene3D" id="3.40.50.10490">
    <property type="entry name" value="Glucose-6-phosphate isomerase like protein, domain 1"/>
    <property type="match status" value="1"/>
</dbReference>
<feature type="binding site" evidence="9">
    <location>
        <position position="173"/>
    </location>
    <ligand>
        <name>Zn(2+)</name>
        <dbReference type="ChEBI" id="CHEBI:29105"/>
    </ligand>
</feature>
<dbReference type="GO" id="GO:2001061">
    <property type="term" value="P:D-glycero-D-manno-heptose 7-phosphate biosynthetic process"/>
    <property type="evidence" value="ECO:0007669"/>
    <property type="project" value="UniProtKB-UniPathway"/>
</dbReference>
<evidence type="ECO:0000256" key="3">
    <source>
        <dbReference type="ARBA" id="ARBA00009894"/>
    </source>
</evidence>
<dbReference type="PANTHER" id="PTHR30390">
    <property type="entry name" value="SEDOHEPTULOSE 7-PHOSPHATE ISOMERASE / DNAA INITIATOR-ASSOCIATING FACTOR FOR REPLICATION INITIATION"/>
    <property type="match status" value="1"/>
</dbReference>
<dbReference type="GO" id="GO:0008270">
    <property type="term" value="F:zinc ion binding"/>
    <property type="evidence" value="ECO:0007669"/>
    <property type="project" value="UniProtKB-UniRule"/>
</dbReference>
<dbReference type="AlphaFoldDB" id="A0A7C5KCF2"/>
<evidence type="ECO:0000256" key="6">
    <source>
        <dbReference type="ARBA" id="ARBA00022833"/>
    </source>
</evidence>
<evidence type="ECO:0000256" key="5">
    <source>
        <dbReference type="ARBA" id="ARBA00022723"/>
    </source>
</evidence>
<comment type="caution">
    <text evidence="11">The sequence shown here is derived from an EMBL/GenBank/DDBJ whole genome shotgun (WGS) entry which is preliminary data.</text>
</comment>
<feature type="binding site" evidence="9">
    <location>
        <position position="126"/>
    </location>
    <ligand>
        <name>substrate</name>
    </ligand>
</feature>
<feature type="binding site" evidence="9">
    <location>
        <begin position="53"/>
        <end position="55"/>
    </location>
    <ligand>
        <name>substrate</name>
    </ligand>
</feature>
<dbReference type="GO" id="GO:0005737">
    <property type="term" value="C:cytoplasm"/>
    <property type="evidence" value="ECO:0007669"/>
    <property type="project" value="UniProtKB-SubCell"/>
</dbReference>
<evidence type="ECO:0000256" key="2">
    <source>
        <dbReference type="ARBA" id="ARBA00004496"/>
    </source>
</evidence>
<comment type="cofactor">
    <cofactor evidence="9">
        <name>Zn(2+)</name>
        <dbReference type="ChEBI" id="CHEBI:29105"/>
    </cofactor>
    <text evidence="9">Binds 1 zinc ion per subunit.</text>
</comment>
<feature type="binding site" evidence="9">
    <location>
        <position position="173"/>
    </location>
    <ligand>
        <name>substrate</name>
    </ligand>
</feature>
<feature type="binding site" evidence="9">
    <location>
        <position position="66"/>
    </location>
    <ligand>
        <name>Zn(2+)</name>
        <dbReference type="ChEBI" id="CHEBI:29105"/>
    </ligand>
</feature>